<gene>
    <name evidence="3" type="ORF">NBRC111893_1194</name>
</gene>
<dbReference type="GO" id="GO:0030894">
    <property type="term" value="C:replisome"/>
    <property type="evidence" value="ECO:0007669"/>
    <property type="project" value="TreeGrafter"/>
</dbReference>
<keyword evidence="4" id="KW-1185">Reference proteome</keyword>
<dbReference type="GO" id="GO:0006310">
    <property type="term" value="P:DNA recombination"/>
    <property type="evidence" value="ECO:0007669"/>
    <property type="project" value="TreeGrafter"/>
</dbReference>
<dbReference type="PANTHER" id="PTHR13710">
    <property type="entry name" value="DNA HELICASE RECQ FAMILY MEMBER"/>
    <property type="match status" value="1"/>
</dbReference>
<dbReference type="Proteomes" id="UP000286974">
    <property type="component" value="Unassembled WGS sequence"/>
</dbReference>
<accession>A0A401FLA6</accession>
<dbReference type="AlphaFoldDB" id="A0A401FLA6"/>
<dbReference type="GO" id="GO:0006281">
    <property type="term" value="P:DNA repair"/>
    <property type="evidence" value="ECO:0007669"/>
    <property type="project" value="TreeGrafter"/>
</dbReference>
<keyword evidence="3" id="KW-0547">Nucleotide-binding</keyword>
<dbReference type="EMBL" id="BEXA01000002">
    <property type="protein sequence ID" value="GAY73048.1"/>
    <property type="molecule type" value="Genomic_DNA"/>
</dbReference>
<evidence type="ECO:0000259" key="1">
    <source>
        <dbReference type="PROSITE" id="PS51192"/>
    </source>
</evidence>
<dbReference type="GO" id="GO:0005737">
    <property type="term" value="C:cytoplasm"/>
    <property type="evidence" value="ECO:0007669"/>
    <property type="project" value="TreeGrafter"/>
</dbReference>
<reference evidence="3 4" key="1">
    <citation type="submission" date="2017-11" db="EMBL/GenBank/DDBJ databases">
        <title>Draft Genome Sequence of Lactobacillus curieae NBRC 111893 isolated from Koso, a Japanese sugar-Vegetable Fermented Beverage.</title>
        <authorList>
            <person name="Chiou T.Y."/>
            <person name="Oshima K."/>
            <person name="Suda W."/>
            <person name="Hattori M."/>
            <person name="Takahashi T."/>
        </authorList>
    </citation>
    <scope>NUCLEOTIDE SEQUENCE [LARGE SCALE GENOMIC DNA]</scope>
    <source>
        <strain evidence="3 4">NBRC111893</strain>
    </source>
</reference>
<protein>
    <submittedName>
        <fullName evidence="3">ATP-dependent DNA helicase RecQ</fullName>
    </submittedName>
</protein>
<proteinExistence type="predicted"/>
<dbReference type="GO" id="GO:0043590">
    <property type="term" value="C:bacterial nucleoid"/>
    <property type="evidence" value="ECO:0007669"/>
    <property type="project" value="TreeGrafter"/>
</dbReference>
<dbReference type="InterPro" id="IPR027417">
    <property type="entry name" value="P-loop_NTPase"/>
</dbReference>
<dbReference type="PROSITE" id="PS51192">
    <property type="entry name" value="HELICASE_ATP_BIND_1"/>
    <property type="match status" value="1"/>
</dbReference>
<feature type="domain" description="Helicase ATP-binding" evidence="1">
    <location>
        <begin position="1"/>
        <end position="59"/>
    </location>
</feature>
<dbReference type="Gene3D" id="3.40.50.300">
    <property type="entry name" value="P-loop containing nucleotide triphosphate hydrolases"/>
    <property type="match status" value="2"/>
</dbReference>
<keyword evidence="3" id="KW-0347">Helicase</keyword>
<evidence type="ECO:0000313" key="3">
    <source>
        <dbReference type="EMBL" id="GAY73048.1"/>
    </source>
</evidence>
<dbReference type="SUPFAM" id="SSF52540">
    <property type="entry name" value="P-loop containing nucleoside triphosphate hydrolases"/>
    <property type="match status" value="1"/>
</dbReference>
<dbReference type="Pfam" id="PF00271">
    <property type="entry name" value="Helicase_C"/>
    <property type="match status" value="1"/>
</dbReference>
<evidence type="ECO:0000259" key="2">
    <source>
        <dbReference type="PROSITE" id="PS51194"/>
    </source>
</evidence>
<dbReference type="GO" id="GO:0009378">
    <property type="term" value="F:four-way junction helicase activity"/>
    <property type="evidence" value="ECO:0007669"/>
    <property type="project" value="TreeGrafter"/>
</dbReference>
<keyword evidence="3" id="KW-0067">ATP-binding</keyword>
<keyword evidence="3" id="KW-0378">Hydrolase</keyword>
<feature type="domain" description="Helicase C-terminal" evidence="2">
    <location>
        <begin position="88"/>
        <end position="241"/>
    </location>
</feature>
<dbReference type="InterPro" id="IPR014001">
    <property type="entry name" value="Helicase_ATP-bd"/>
</dbReference>
<evidence type="ECO:0000313" key="4">
    <source>
        <dbReference type="Proteomes" id="UP000286974"/>
    </source>
</evidence>
<dbReference type="GO" id="GO:0043138">
    <property type="term" value="F:3'-5' DNA helicase activity"/>
    <property type="evidence" value="ECO:0007669"/>
    <property type="project" value="TreeGrafter"/>
</dbReference>
<dbReference type="PANTHER" id="PTHR13710:SF84">
    <property type="entry name" value="ATP-DEPENDENT DNA HELICASE RECS-RELATED"/>
    <property type="match status" value="1"/>
</dbReference>
<comment type="caution">
    <text evidence="3">The sequence shown here is derived from an EMBL/GenBank/DDBJ whole genome shotgun (WGS) entry which is preliminary data.</text>
</comment>
<dbReference type="SMART" id="SM00490">
    <property type="entry name" value="HELICc"/>
    <property type="match status" value="1"/>
</dbReference>
<organism evidence="3 4">
    <name type="scientific">Lentilactobacillus kosonis</name>
    <dbReference type="NCBI Taxonomy" id="2810561"/>
    <lineage>
        <taxon>Bacteria</taxon>
        <taxon>Bacillati</taxon>
        <taxon>Bacillota</taxon>
        <taxon>Bacilli</taxon>
        <taxon>Lactobacillales</taxon>
        <taxon>Lactobacillaceae</taxon>
        <taxon>Lentilactobacillus</taxon>
    </lineage>
</organism>
<sequence>MIDEAHCVSEWGPDFRPEYQDLGSIRQHLKTPLTLMITATATAEVQQDVIDKLGFNMGEVDVEAQPVNRSNIFLAAKIVSNEQAKITTLKDFLATVKGKGIIYFSSRSKAEAVAAQLTAATRLKVLAYHGGMSNEDRYSVQQQFMNDQIDVICATSAFGMGIDKPDIRFVVHFHIPANLQSYMQEIGRCGRDGKKGIALALFSDDDRFIHLGLLDKTIPTNNEIEYAYAHPDIEFNDDSYRVLQYYIQHQVPLNKVKEIYERRKNQRLVELSQMIDYITSVTCRREKLLASFQTGFTAESDFCCDLDSEFWVNKQRFVNDHLINVTKPTLDSSVENWHQVIEQLFLSKN</sequence>
<dbReference type="InterPro" id="IPR001650">
    <property type="entry name" value="Helicase_C-like"/>
</dbReference>
<name>A0A401FLA6_9LACO</name>
<dbReference type="PROSITE" id="PS51194">
    <property type="entry name" value="HELICASE_CTER"/>
    <property type="match status" value="1"/>
</dbReference>
<dbReference type="RefSeq" id="WP_225417579.1">
    <property type="nucleotide sequence ID" value="NZ_BEXA01000002.1"/>
</dbReference>